<dbReference type="AlphaFoldDB" id="A0A146L2T6"/>
<dbReference type="EMBL" id="GDHC01015768">
    <property type="protein sequence ID" value="JAQ02861.1"/>
    <property type="molecule type" value="Transcribed_RNA"/>
</dbReference>
<feature type="transmembrane region" description="Helical" evidence="1">
    <location>
        <begin position="47"/>
        <end position="64"/>
    </location>
</feature>
<dbReference type="Pfam" id="PF15932">
    <property type="entry name" value="DUF4748"/>
    <property type="match status" value="1"/>
</dbReference>
<name>A0A146L2T6_LYGHE</name>
<evidence type="ECO:0000256" key="1">
    <source>
        <dbReference type="SAM" id="Phobius"/>
    </source>
</evidence>
<accession>A0A146L2T6</accession>
<keyword evidence="1" id="KW-1133">Transmembrane helix</keyword>
<keyword evidence="1" id="KW-0472">Membrane</keyword>
<evidence type="ECO:0000313" key="2">
    <source>
        <dbReference type="EMBL" id="JAQ02861.1"/>
    </source>
</evidence>
<feature type="non-terminal residue" evidence="2">
    <location>
        <position position="1"/>
    </location>
</feature>
<sequence>FFLLIFNSIQLYKILHRFCVSHHIPTLPINFVSKEDGMALKNVGKVAVGWGIVITLGIGSFVLAKKSIDNRRYENMKIRERMRNAATGESYPGAKISSSQQ</sequence>
<dbReference type="InterPro" id="IPR031833">
    <property type="entry name" value="DUF4748"/>
</dbReference>
<gene>
    <name evidence="2" type="ORF">g.37852</name>
</gene>
<reference evidence="2" key="1">
    <citation type="journal article" date="2016" name="Gigascience">
        <title>De novo construction of an expanded transcriptome assembly for the western tarnished plant bug, Lygus hesperus.</title>
        <authorList>
            <person name="Tassone E.E."/>
            <person name="Geib S.M."/>
            <person name="Hall B."/>
            <person name="Fabrick J.A."/>
            <person name="Brent C.S."/>
            <person name="Hull J.J."/>
        </authorList>
    </citation>
    <scope>NUCLEOTIDE SEQUENCE</scope>
</reference>
<organism evidence="2">
    <name type="scientific">Lygus hesperus</name>
    <name type="common">Western plant bug</name>
    <dbReference type="NCBI Taxonomy" id="30085"/>
    <lineage>
        <taxon>Eukaryota</taxon>
        <taxon>Metazoa</taxon>
        <taxon>Ecdysozoa</taxon>
        <taxon>Arthropoda</taxon>
        <taxon>Hexapoda</taxon>
        <taxon>Insecta</taxon>
        <taxon>Pterygota</taxon>
        <taxon>Neoptera</taxon>
        <taxon>Paraneoptera</taxon>
        <taxon>Hemiptera</taxon>
        <taxon>Heteroptera</taxon>
        <taxon>Panheteroptera</taxon>
        <taxon>Cimicomorpha</taxon>
        <taxon>Miridae</taxon>
        <taxon>Mirini</taxon>
        <taxon>Lygus</taxon>
    </lineage>
</organism>
<keyword evidence="1" id="KW-0812">Transmembrane</keyword>
<proteinExistence type="predicted"/>
<protein>
    <submittedName>
        <fullName evidence="2">Uncharacterized protein</fullName>
    </submittedName>
</protein>